<keyword evidence="3" id="KW-1185">Reference proteome</keyword>
<reference evidence="2 3" key="1">
    <citation type="journal article" date="2019" name="Int. J. Syst. Evol. Microbiol.">
        <title>The Global Catalogue of Microorganisms (GCM) 10K type strain sequencing project: providing services to taxonomists for standard genome sequencing and annotation.</title>
        <authorList>
            <consortium name="The Broad Institute Genomics Platform"/>
            <consortium name="The Broad Institute Genome Sequencing Center for Infectious Disease"/>
            <person name="Wu L."/>
            <person name="Ma J."/>
        </authorList>
    </citation>
    <scope>NUCLEOTIDE SEQUENCE [LARGE SCALE GENOMIC DNA]</scope>
    <source>
        <strain evidence="2 3">JCM 16117</strain>
    </source>
</reference>
<feature type="transmembrane region" description="Helical" evidence="1">
    <location>
        <begin position="233"/>
        <end position="253"/>
    </location>
</feature>
<feature type="transmembrane region" description="Helical" evidence="1">
    <location>
        <begin position="191"/>
        <end position="213"/>
    </location>
</feature>
<comment type="caution">
    <text evidence="2">The sequence shown here is derived from an EMBL/GenBank/DDBJ whole genome shotgun (WGS) entry which is preliminary data.</text>
</comment>
<keyword evidence="1" id="KW-0812">Transmembrane</keyword>
<accession>A0ABN3D8Z7</accession>
<protein>
    <submittedName>
        <fullName evidence="2">Uncharacterized protein</fullName>
    </submittedName>
</protein>
<organism evidence="2 3">
    <name type="scientific">Herbiconiux moechotypicola</name>
    <dbReference type="NCBI Taxonomy" id="637393"/>
    <lineage>
        <taxon>Bacteria</taxon>
        <taxon>Bacillati</taxon>
        <taxon>Actinomycetota</taxon>
        <taxon>Actinomycetes</taxon>
        <taxon>Micrococcales</taxon>
        <taxon>Microbacteriaceae</taxon>
        <taxon>Herbiconiux</taxon>
    </lineage>
</organism>
<sequence length="268" mass="29279">MAVVHERLSSTSWIPEHRLHEGDYVKLLTLAKSDRVPLRNGELEDRLKAVRGAAISDPRVELLAANTLDLLVQIKHGIQLDGLIANNILALADPHSGCWGLVTVDRGAVDIRVRSQEVTALREGTVNLLSVLNVEDRLSERAFLSRGQDVLEVDGKSIQSNRGGEEEAKGTVHVLGRLGFYFYAARRPGPIALLIISAALLAISLAMLVVGLINTSLAMSQVYVWIHNTIDRIFTGALGAALVTIVTTAQSLLRYRRLSGTRVVIDWV</sequence>
<dbReference type="RefSeq" id="WP_259477532.1">
    <property type="nucleotide sequence ID" value="NZ_BAAAQY010000001.1"/>
</dbReference>
<keyword evidence="1" id="KW-0472">Membrane</keyword>
<name>A0ABN3D8Z7_9MICO</name>
<keyword evidence="1" id="KW-1133">Transmembrane helix</keyword>
<dbReference type="EMBL" id="BAAAQY010000001">
    <property type="protein sequence ID" value="GAA2224796.1"/>
    <property type="molecule type" value="Genomic_DNA"/>
</dbReference>
<proteinExistence type="predicted"/>
<evidence type="ECO:0000313" key="2">
    <source>
        <dbReference type="EMBL" id="GAA2224796.1"/>
    </source>
</evidence>
<gene>
    <name evidence="2" type="ORF">GCM10009851_05380</name>
</gene>
<dbReference type="Proteomes" id="UP001500929">
    <property type="component" value="Unassembled WGS sequence"/>
</dbReference>
<evidence type="ECO:0000256" key="1">
    <source>
        <dbReference type="SAM" id="Phobius"/>
    </source>
</evidence>
<evidence type="ECO:0000313" key="3">
    <source>
        <dbReference type="Proteomes" id="UP001500929"/>
    </source>
</evidence>